<dbReference type="SMART" id="SM00450">
    <property type="entry name" value="RHOD"/>
    <property type="match status" value="1"/>
</dbReference>
<evidence type="ECO:0000313" key="4">
    <source>
        <dbReference type="EMBL" id="SJN46495.1"/>
    </source>
</evidence>
<dbReference type="GO" id="GO:0061504">
    <property type="term" value="P:cyclic threonylcarbamoyladenosine biosynthetic process"/>
    <property type="evidence" value="ECO:0007669"/>
    <property type="project" value="TreeGrafter"/>
</dbReference>
<dbReference type="InterPro" id="IPR001763">
    <property type="entry name" value="Rhodanese-like_dom"/>
</dbReference>
<sequence length="385" mass="39034">MLAGLGELGQRRLRAAHVAVVGAGGLGAPVVLALAAAGIGTITIIDDDVVELSNLQRQVMHRQADIGAAKVDSAVRVAADLAPEVVVRPLRVRLTADNAEGLLAGADLVIDGTDTFDTRLLVAAATERLGIPLVWGVIQEFAAQITIFWSAPPAGADAVLLSDLYPAGSVGELPTCAAVGVFGALCLQAGSILSMEAIKLITGIGRPLLGRVLVIDALGATAREVPLRAARAGGGGAVASPAPAAPSEITVAALEGESAAGALLLDVREQAEVVSGMIPGARHIPLAEVLADPASCGDGRIIVICQVGIRARRAAAVLRGIGADAVVLAGGMEAWNARELAEPLRPAPAAEENAPTGGPMPEVSPPESENSSRRGVRTQPERTRA</sequence>
<dbReference type="EMBL" id="FUKO01000044">
    <property type="protein sequence ID" value="SJN46495.1"/>
    <property type="molecule type" value="Genomic_DNA"/>
</dbReference>
<dbReference type="InterPro" id="IPR045886">
    <property type="entry name" value="ThiF/MoeB/HesA"/>
</dbReference>
<keyword evidence="2" id="KW-0472">Membrane</keyword>
<dbReference type="PANTHER" id="PTHR43267:SF1">
    <property type="entry name" value="TRNA THREONYLCARBAMOYLADENOSINE DEHYDRATASE"/>
    <property type="match status" value="1"/>
</dbReference>
<dbReference type="Gene3D" id="3.40.50.720">
    <property type="entry name" value="NAD(P)-binding Rossmann-like Domain"/>
    <property type="match status" value="1"/>
</dbReference>
<evidence type="ECO:0000313" key="5">
    <source>
        <dbReference type="Proteomes" id="UP000196320"/>
    </source>
</evidence>
<dbReference type="InterPro" id="IPR000594">
    <property type="entry name" value="ThiF_NAD_FAD-bd"/>
</dbReference>
<gene>
    <name evidence="4" type="ORF">FM104_14960</name>
</gene>
<keyword evidence="2" id="KW-0812">Transmembrane</keyword>
<dbReference type="Pfam" id="PF00899">
    <property type="entry name" value="ThiF"/>
    <property type="match status" value="1"/>
</dbReference>
<dbReference type="GO" id="GO:0016779">
    <property type="term" value="F:nucleotidyltransferase activity"/>
    <property type="evidence" value="ECO:0007669"/>
    <property type="project" value="UniProtKB-KW"/>
</dbReference>
<keyword evidence="2" id="KW-1133">Transmembrane helix</keyword>
<dbReference type="GO" id="GO:0061503">
    <property type="term" value="F:tRNA threonylcarbamoyladenosine dehydratase"/>
    <property type="evidence" value="ECO:0007669"/>
    <property type="project" value="TreeGrafter"/>
</dbReference>
<dbReference type="AlphaFoldDB" id="A0A1R4KQH7"/>
<protein>
    <submittedName>
        <fullName evidence="4">Sulfur carrier protein adenylyltransferase ThiF</fullName>
    </submittedName>
</protein>
<dbReference type="SUPFAM" id="SSF69572">
    <property type="entry name" value="Activating enzymes of the ubiquitin-like proteins"/>
    <property type="match status" value="1"/>
</dbReference>
<dbReference type="InterPro" id="IPR035985">
    <property type="entry name" value="Ubiquitin-activating_enz"/>
</dbReference>
<proteinExistence type="predicted"/>
<keyword evidence="5" id="KW-1185">Reference proteome</keyword>
<feature type="region of interest" description="Disordered" evidence="1">
    <location>
        <begin position="343"/>
        <end position="385"/>
    </location>
</feature>
<feature type="domain" description="Rhodanese" evidence="3">
    <location>
        <begin position="258"/>
        <end position="342"/>
    </location>
</feature>
<dbReference type="Pfam" id="PF00581">
    <property type="entry name" value="Rhodanese"/>
    <property type="match status" value="1"/>
</dbReference>
<dbReference type="InterPro" id="IPR036873">
    <property type="entry name" value="Rhodanese-like_dom_sf"/>
</dbReference>
<reference evidence="4 5" key="1">
    <citation type="submission" date="2017-02" db="EMBL/GenBank/DDBJ databases">
        <authorList>
            <person name="Peterson S.W."/>
        </authorList>
    </citation>
    <scope>NUCLEOTIDE SEQUENCE [LARGE SCALE GENOMIC DNA]</scope>
    <source>
        <strain evidence="4 5">B Mb 05.01</strain>
    </source>
</reference>
<dbReference type="SUPFAM" id="SSF52821">
    <property type="entry name" value="Rhodanese/Cell cycle control phosphatase"/>
    <property type="match status" value="1"/>
</dbReference>
<dbReference type="CDD" id="cd00158">
    <property type="entry name" value="RHOD"/>
    <property type="match status" value="1"/>
</dbReference>
<dbReference type="GO" id="GO:0008641">
    <property type="term" value="F:ubiquitin-like modifier activating enzyme activity"/>
    <property type="evidence" value="ECO:0007669"/>
    <property type="project" value="InterPro"/>
</dbReference>
<evidence type="ECO:0000259" key="3">
    <source>
        <dbReference type="PROSITE" id="PS50206"/>
    </source>
</evidence>
<accession>A0A1R4KQH7</accession>
<evidence type="ECO:0000256" key="2">
    <source>
        <dbReference type="SAM" id="Phobius"/>
    </source>
</evidence>
<name>A0A1R4KQH7_9MICO</name>
<feature type="compositionally biased region" description="Low complexity" evidence="1">
    <location>
        <begin position="343"/>
        <end position="369"/>
    </location>
</feature>
<dbReference type="CDD" id="cd00757">
    <property type="entry name" value="ThiF_MoeB_HesA_family"/>
    <property type="match status" value="1"/>
</dbReference>
<keyword evidence="4" id="KW-0548">Nucleotidyltransferase</keyword>
<dbReference type="PANTHER" id="PTHR43267">
    <property type="entry name" value="TRNA THREONYLCARBAMOYLADENOSINE DEHYDRATASE"/>
    <property type="match status" value="1"/>
</dbReference>
<organism evidence="4 5">
    <name type="scientific">Microbacterium esteraromaticum</name>
    <dbReference type="NCBI Taxonomy" id="57043"/>
    <lineage>
        <taxon>Bacteria</taxon>
        <taxon>Bacillati</taxon>
        <taxon>Actinomycetota</taxon>
        <taxon>Actinomycetes</taxon>
        <taxon>Micrococcales</taxon>
        <taxon>Microbacteriaceae</taxon>
        <taxon>Microbacterium</taxon>
    </lineage>
</organism>
<dbReference type="Gene3D" id="3.40.250.10">
    <property type="entry name" value="Rhodanese-like domain"/>
    <property type="match status" value="1"/>
</dbReference>
<dbReference type="PROSITE" id="PS50206">
    <property type="entry name" value="RHODANESE_3"/>
    <property type="match status" value="1"/>
</dbReference>
<evidence type="ECO:0000256" key="1">
    <source>
        <dbReference type="SAM" id="MobiDB-lite"/>
    </source>
</evidence>
<keyword evidence="4" id="KW-0808">Transferase</keyword>
<feature type="transmembrane region" description="Helical" evidence="2">
    <location>
        <begin position="20"/>
        <end position="45"/>
    </location>
</feature>
<dbReference type="Proteomes" id="UP000196320">
    <property type="component" value="Unassembled WGS sequence"/>
</dbReference>